<sequence length="282" mass="29745">MCREAANNLDGDPRFVMNGDEATTGDLSLTGATYLPWLGQTVLADPQATFTPSALVGRLINADSSQSRQSLILNNTQTTIFLSGDASGYISGGATYQLVDYKLMLDSAALDRATSVGAPSIDLEFGLRPADYEGIGFDGAGDGYDIGAYELQPPARIVVWPTTVDFGDWDLEDGPTVRSIEIANAGYERLNLNNIYLTGGETGDFSFVFPSPAAVPGLTTITLQVSFDPTAIGDRATTLVIESSDADTPSVSVNLLGFGVDQEIDVDPSSVTVYLDLDSAAT</sequence>
<proteinExistence type="predicted"/>
<dbReference type="EMBL" id="BARS01014866">
    <property type="protein sequence ID" value="GAF97618.1"/>
    <property type="molecule type" value="Genomic_DNA"/>
</dbReference>
<accession>X0TVL4</accession>
<dbReference type="NCBIfam" id="NF012200">
    <property type="entry name" value="choice_anch_D"/>
    <property type="match status" value="1"/>
</dbReference>
<evidence type="ECO:0008006" key="2">
    <source>
        <dbReference type="Google" id="ProtNLM"/>
    </source>
</evidence>
<evidence type="ECO:0000313" key="1">
    <source>
        <dbReference type="EMBL" id="GAF97618.1"/>
    </source>
</evidence>
<gene>
    <name evidence="1" type="ORF">S01H1_24702</name>
</gene>
<name>X0TVL4_9ZZZZ</name>
<protein>
    <recommendedName>
        <fullName evidence="2">Abnormal spindle-like microcephaly-associated protein ASH domain-containing protein</fullName>
    </recommendedName>
</protein>
<reference evidence="1" key="1">
    <citation type="journal article" date="2014" name="Front. Microbiol.">
        <title>High frequency of phylogenetically diverse reductive dehalogenase-homologous genes in deep subseafloor sedimentary metagenomes.</title>
        <authorList>
            <person name="Kawai M."/>
            <person name="Futagami T."/>
            <person name="Toyoda A."/>
            <person name="Takaki Y."/>
            <person name="Nishi S."/>
            <person name="Hori S."/>
            <person name="Arai W."/>
            <person name="Tsubouchi T."/>
            <person name="Morono Y."/>
            <person name="Uchiyama I."/>
            <person name="Ito T."/>
            <person name="Fujiyama A."/>
            <person name="Inagaki F."/>
            <person name="Takami H."/>
        </authorList>
    </citation>
    <scope>NUCLEOTIDE SEQUENCE</scope>
    <source>
        <strain evidence="1">Expedition CK06-06</strain>
    </source>
</reference>
<organism evidence="1">
    <name type="scientific">marine sediment metagenome</name>
    <dbReference type="NCBI Taxonomy" id="412755"/>
    <lineage>
        <taxon>unclassified sequences</taxon>
        <taxon>metagenomes</taxon>
        <taxon>ecological metagenomes</taxon>
    </lineage>
</organism>
<dbReference type="Gene3D" id="2.60.40.10">
    <property type="entry name" value="Immunoglobulins"/>
    <property type="match status" value="1"/>
</dbReference>
<comment type="caution">
    <text evidence="1">The sequence shown here is derived from an EMBL/GenBank/DDBJ whole genome shotgun (WGS) entry which is preliminary data.</text>
</comment>
<dbReference type="AlphaFoldDB" id="X0TVL4"/>
<feature type="non-terminal residue" evidence="1">
    <location>
        <position position="282"/>
    </location>
</feature>
<dbReference type="InterPro" id="IPR013783">
    <property type="entry name" value="Ig-like_fold"/>
</dbReference>